<evidence type="ECO:0000313" key="1">
    <source>
        <dbReference type="EMBL" id="RZU30416.1"/>
    </source>
</evidence>
<dbReference type="Proteomes" id="UP000292507">
    <property type="component" value="Unassembled WGS sequence"/>
</dbReference>
<dbReference type="AlphaFoldDB" id="A0A4V2G1T0"/>
<keyword evidence="2" id="KW-1185">Reference proteome</keyword>
<dbReference type="RefSeq" id="WP_242610895.1">
    <property type="nucleotide sequence ID" value="NZ_POQT01000011.1"/>
</dbReference>
<comment type="caution">
    <text evidence="1">The sequence shown here is derived from an EMBL/GenBank/DDBJ whole genome shotgun (WGS) entry which is preliminary data.</text>
</comment>
<proteinExistence type="predicted"/>
<sequence length="242" mass="25343">MTIADRFAAALAAENRPELAGPELLPVRLSRACAAVTGVDGAGLSTVDGAGRWLPLGGSDPWASTAERLQFSAGEGPCMSSRSAGHPVLATEEDLGRRWPRFAELFLSLSPYRGVIALPLGPAPWGGGALDLYLTDGAAVVEVDVFAATAVGELASAALSDATIWSSWSPGDDPAWLRGPAPRRRARVWEAMGRLSLDLDVPAEEALRLLRDDAVSRGCPVDEVAGDLLAGRRRPADLGAPR</sequence>
<evidence type="ECO:0008006" key="3">
    <source>
        <dbReference type="Google" id="ProtNLM"/>
    </source>
</evidence>
<dbReference type="SUPFAM" id="SSF55781">
    <property type="entry name" value="GAF domain-like"/>
    <property type="match status" value="1"/>
</dbReference>
<accession>A0A4V2G1T0</accession>
<dbReference type="EMBL" id="SHKV01000001">
    <property type="protein sequence ID" value="RZU30416.1"/>
    <property type="molecule type" value="Genomic_DNA"/>
</dbReference>
<protein>
    <recommendedName>
        <fullName evidence="3">ANTAR domain-containing protein</fullName>
    </recommendedName>
</protein>
<gene>
    <name evidence="1" type="ORF">BKA19_0032</name>
</gene>
<name>A0A4V2G1T0_9ACTN</name>
<evidence type="ECO:0000313" key="2">
    <source>
        <dbReference type="Proteomes" id="UP000292507"/>
    </source>
</evidence>
<organism evidence="1 2">
    <name type="scientific">Blastococcus saxobsidens</name>
    <dbReference type="NCBI Taxonomy" id="138336"/>
    <lineage>
        <taxon>Bacteria</taxon>
        <taxon>Bacillati</taxon>
        <taxon>Actinomycetota</taxon>
        <taxon>Actinomycetes</taxon>
        <taxon>Geodermatophilales</taxon>
        <taxon>Geodermatophilaceae</taxon>
        <taxon>Blastococcus</taxon>
    </lineage>
</organism>
<reference evidence="1 2" key="1">
    <citation type="submission" date="2019-02" db="EMBL/GenBank/DDBJ databases">
        <title>Sequencing the genomes of 1000 actinobacteria strains.</title>
        <authorList>
            <person name="Klenk H.-P."/>
        </authorList>
    </citation>
    <scope>NUCLEOTIDE SEQUENCE [LARGE SCALE GENOMIC DNA]</scope>
    <source>
        <strain evidence="1 2">DSM 44509</strain>
    </source>
</reference>